<proteinExistence type="predicted"/>
<accession>A0A545W4Y6</accession>
<gene>
    <name evidence="1" type="ORF">IF1G_03505</name>
</gene>
<protein>
    <submittedName>
        <fullName evidence="1">Uncharacterized protein</fullName>
    </submittedName>
</protein>
<name>A0A545W4Y6_9HYPO</name>
<dbReference type="Proteomes" id="UP000315783">
    <property type="component" value="Unassembled WGS sequence"/>
</dbReference>
<dbReference type="EMBL" id="SPUK01000004">
    <property type="protein sequence ID" value="TQV97762.1"/>
    <property type="molecule type" value="Genomic_DNA"/>
</dbReference>
<sequence length="148" mass="16709">MSSQTQFLPNAGPGSESFPWETAPALEHCLEHGLAKSKMMLPLNVSIDTPMGETCNAAGEEAHLRHCRCRRRYLSKRPNGCRSGPFYQRCRRIDLHASGPWQMAYTMDVPENYASQMQWHGIARSRKTTMLVAAVLQPSSVFAWHLMC</sequence>
<dbReference type="AlphaFoldDB" id="A0A545W4Y6"/>
<comment type="caution">
    <text evidence="1">The sequence shown here is derived from an EMBL/GenBank/DDBJ whole genome shotgun (WGS) entry which is preliminary data.</text>
</comment>
<reference evidence="1 2" key="1">
    <citation type="journal article" date="2019" name="Appl. Microbiol. Biotechnol.">
        <title>Genome sequence of Isaria javanica and comparative genome analysis insights into family S53 peptidase evolution in fungal entomopathogens.</title>
        <authorList>
            <person name="Lin R."/>
            <person name="Zhang X."/>
            <person name="Xin B."/>
            <person name="Zou M."/>
            <person name="Gao Y."/>
            <person name="Qin F."/>
            <person name="Hu Q."/>
            <person name="Xie B."/>
            <person name="Cheng X."/>
        </authorList>
    </citation>
    <scope>NUCLEOTIDE SEQUENCE [LARGE SCALE GENOMIC DNA]</scope>
    <source>
        <strain evidence="1 2">IJ1G</strain>
    </source>
</reference>
<evidence type="ECO:0000313" key="2">
    <source>
        <dbReference type="Proteomes" id="UP000315783"/>
    </source>
</evidence>
<evidence type="ECO:0000313" key="1">
    <source>
        <dbReference type="EMBL" id="TQV97762.1"/>
    </source>
</evidence>
<keyword evidence="2" id="KW-1185">Reference proteome</keyword>
<organism evidence="1 2">
    <name type="scientific">Cordyceps javanica</name>
    <dbReference type="NCBI Taxonomy" id="43265"/>
    <lineage>
        <taxon>Eukaryota</taxon>
        <taxon>Fungi</taxon>
        <taxon>Dikarya</taxon>
        <taxon>Ascomycota</taxon>
        <taxon>Pezizomycotina</taxon>
        <taxon>Sordariomycetes</taxon>
        <taxon>Hypocreomycetidae</taxon>
        <taxon>Hypocreales</taxon>
        <taxon>Cordycipitaceae</taxon>
        <taxon>Cordyceps</taxon>
    </lineage>
</organism>